<dbReference type="InterPro" id="IPR017896">
    <property type="entry name" value="4Fe4S_Fe-S-bd"/>
</dbReference>
<keyword evidence="4" id="KW-0288">FMN</keyword>
<keyword evidence="8" id="KW-1185">Reference proteome</keyword>
<dbReference type="KEGG" id="mhu:Mhun_1543"/>
<dbReference type="HOGENOM" id="CLU_070764_2_0_2"/>
<dbReference type="PROSITE" id="PS51379">
    <property type="entry name" value="4FE4S_FER_2"/>
    <property type="match status" value="2"/>
</dbReference>
<dbReference type="EnsemblBacteria" id="ABD41274">
    <property type="protein sequence ID" value="ABD41274"/>
    <property type="gene ID" value="Mhun_1543"/>
</dbReference>
<dbReference type="PANTHER" id="PTHR43673">
    <property type="entry name" value="NAD(P)H NITROREDUCTASE YDGI-RELATED"/>
    <property type="match status" value="1"/>
</dbReference>
<dbReference type="InterPro" id="IPR029479">
    <property type="entry name" value="Nitroreductase"/>
</dbReference>
<dbReference type="InParanoid" id="Q2FNT3"/>
<keyword evidence="5" id="KW-0560">Oxidoreductase</keyword>
<evidence type="ECO:0000256" key="2">
    <source>
        <dbReference type="ARBA" id="ARBA00007118"/>
    </source>
</evidence>
<evidence type="ECO:0000256" key="1">
    <source>
        <dbReference type="ARBA" id="ARBA00001917"/>
    </source>
</evidence>
<accession>Q2FNT3</accession>
<feature type="domain" description="4Fe-4S ferredoxin-type" evidence="6">
    <location>
        <begin position="2"/>
        <end position="31"/>
    </location>
</feature>
<dbReference type="InterPro" id="IPR000415">
    <property type="entry name" value="Nitroreductase-like"/>
</dbReference>
<dbReference type="GeneID" id="3923220"/>
<dbReference type="SUPFAM" id="SSF55469">
    <property type="entry name" value="FMN-dependent nitroreductase-like"/>
    <property type="match status" value="1"/>
</dbReference>
<dbReference type="Gene3D" id="3.40.109.10">
    <property type="entry name" value="NADH Oxidase"/>
    <property type="match status" value="1"/>
</dbReference>
<dbReference type="Pfam" id="PF00881">
    <property type="entry name" value="Nitroreductase"/>
    <property type="match status" value="1"/>
</dbReference>
<comment type="similarity">
    <text evidence="2">Belongs to the nitroreductase family.</text>
</comment>
<proteinExistence type="inferred from homology"/>
<dbReference type="EMBL" id="CP000254">
    <property type="protein sequence ID" value="ABD41274.1"/>
    <property type="molecule type" value="Genomic_DNA"/>
</dbReference>
<feature type="domain" description="4Fe-4S ferredoxin-type" evidence="6">
    <location>
        <begin position="35"/>
        <end position="65"/>
    </location>
</feature>
<evidence type="ECO:0000256" key="4">
    <source>
        <dbReference type="ARBA" id="ARBA00022643"/>
    </source>
</evidence>
<evidence type="ECO:0000313" key="7">
    <source>
        <dbReference type="EMBL" id="ABD41274.1"/>
    </source>
</evidence>
<evidence type="ECO:0000256" key="5">
    <source>
        <dbReference type="ARBA" id="ARBA00023002"/>
    </source>
</evidence>
<dbReference type="Pfam" id="PF13187">
    <property type="entry name" value="Fer4_9"/>
    <property type="match status" value="1"/>
</dbReference>
<dbReference type="CDD" id="cd02143">
    <property type="entry name" value="nitroreductase_FeS-like"/>
    <property type="match status" value="1"/>
</dbReference>
<dbReference type="STRING" id="323259.Mhun_1543"/>
<dbReference type="PANTHER" id="PTHR43673:SF2">
    <property type="entry name" value="NITROREDUCTASE"/>
    <property type="match status" value="1"/>
</dbReference>
<keyword evidence="3" id="KW-0285">Flavoprotein</keyword>
<dbReference type="AlphaFoldDB" id="Q2FNT3"/>
<dbReference type="Proteomes" id="UP000001941">
    <property type="component" value="Chromosome"/>
</dbReference>
<dbReference type="eggNOG" id="arCOG00289">
    <property type="taxonomic scope" value="Archaea"/>
</dbReference>
<evidence type="ECO:0000259" key="6">
    <source>
        <dbReference type="PROSITE" id="PS51379"/>
    </source>
</evidence>
<evidence type="ECO:0000313" key="8">
    <source>
        <dbReference type="Proteomes" id="UP000001941"/>
    </source>
</evidence>
<dbReference type="OrthoDB" id="51316at2157"/>
<dbReference type="Gene3D" id="3.30.70.20">
    <property type="match status" value="1"/>
</dbReference>
<dbReference type="InterPro" id="IPR017900">
    <property type="entry name" value="4Fe4S_Fe_S_CS"/>
</dbReference>
<dbReference type="RefSeq" id="WP_011448539.1">
    <property type="nucleotide sequence ID" value="NC_007796.1"/>
</dbReference>
<dbReference type="GO" id="GO:0016491">
    <property type="term" value="F:oxidoreductase activity"/>
    <property type="evidence" value="ECO:0007669"/>
    <property type="project" value="UniProtKB-KW"/>
</dbReference>
<dbReference type="SUPFAM" id="SSF54862">
    <property type="entry name" value="4Fe-4S ferredoxins"/>
    <property type="match status" value="1"/>
</dbReference>
<protein>
    <submittedName>
        <fullName evidence="7">Nitroreductase</fullName>
    </submittedName>
</protein>
<sequence length="274" mass="30278">MTTITIDPSKCNGCKICMSLCPYCILEMKEGENVASPNPDMIPFCSKCGHCSAVCPQGAIDVDYEGAGPIPDCASDSIPSFGDLSRLMMVRRSVRSYKEKPVPREILQKILDVVRYAPTGMNGQLVRWLVVENPDEVKKIVAGTVEWACKLMQTDIEHPLKPILPMIIDAWERGEDHVCHGAPHLVVAYTHKQNPIGFIDAIIALTHVDLAAPALGLGTCWAGIVQIAWNESPDLVARLGLPADHIPMYAMMIGYPRYKFSQIPKRNALQVIWK</sequence>
<gene>
    <name evidence="7" type="ordered locus">Mhun_1543</name>
</gene>
<evidence type="ECO:0000256" key="3">
    <source>
        <dbReference type="ARBA" id="ARBA00022630"/>
    </source>
</evidence>
<dbReference type="PROSITE" id="PS00198">
    <property type="entry name" value="4FE4S_FER_1"/>
    <property type="match status" value="2"/>
</dbReference>
<name>Q2FNT3_METHJ</name>
<reference evidence="8" key="1">
    <citation type="journal article" date="2016" name="Stand. Genomic Sci.">
        <title>Complete genome sequence of Methanospirillum hungatei type strain JF1.</title>
        <authorList>
            <person name="Gunsalus R.P."/>
            <person name="Cook L.E."/>
            <person name="Crable B."/>
            <person name="Rohlin L."/>
            <person name="McDonald E."/>
            <person name="Mouttaki H."/>
            <person name="Sieber J.R."/>
            <person name="Poweleit N."/>
            <person name="Zhou H."/>
            <person name="Lapidus A.L."/>
            <person name="Daligault H.E."/>
            <person name="Land M."/>
            <person name="Gilna P."/>
            <person name="Ivanova N."/>
            <person name="Kyrpides N."/>
            <person name="Culley D.E."/>
            <person name="McInerney M.J."/>
        </authorList>
    </citation>
    <scope>NUCLEOTIDE SEQUENCE [LARGE SCALE GENOMIC DNA]</scope>
    <source>
        <strain evidence="8">ATCC 27890 / DSM 864 / NBRC 100397 / JF-1</strain>
    </source>
</reference>
<organism evidence="7 8">
    <name type="scientific">Methanospirillum hungatei JF-1 (strain ATCC 27890 / DSM 864 / NBRC 100397 / JF-1)</name>
    <dbReference type="NCBI Taxonomy" id="323259"/>
    <lineage>
        <taxon>Archaea</taxon>
        <taxon>Methanobacteriati</taxon>
        <taxon>Methanobacteriota</taxon>
        <taxon>Stenosarchaea group</taxon>
        <taxon>Methanomicrobia</taxon>
        <taxon>Methanomicrobiales</taxon>
        <taxon>Methanospirillaceae</taxon>
        <taxon>Methanospirillum</taxon>
    </lineage>
</organism>
<comment type="cofactor">
    <cofactor evidence="1">
        <name>FMN</name>
        <dbReference type="ChEBI" id="CHEBI:58210"/>
    </cofactor>
</comment>